<protein>
    <submittedName>
        <fullName evidence="1">Uncharacterized protein</fullName>
    </submittedName>
</protein>
<reference evidence="1" key="1">
    <citation type="submission" date="2022-11" db="EMBL/GenBank/DDBJ databases">
        <authorList>
            <person name="Kikuchi T."/>
        </authorList>
    </citation>
    <scope>NUCLEOTIDE SEQUENCE</scope>
    <source>
        <strain evidence="1">PS1010</strain>
    </source>
</reference>
<dbReference type="AlphaFoldDB" id="A0A9P1ITD6"/>
<organism evidence="1 2">
    <name type="scientific">Caenorhabditis angaria</name>
    <dbReference type="NCBI Taxonomy" id="860376"/>
    <lineage>
        <taxon>Eukaryota</taxon>
        <taxon>Metazoa</taxon>
        <taxon>Ecdysozoa</taxon>
        <taxon>Nematoda</taxon>
        <taxon>Chromadorea</taxon>
        <taxon>Rhabditida</taxon>
        <taxon>Rhabditina</taxon>
        <taxon>Rhabditomorpha</taxon>
        <taxon>Rhabditoidea</taxon>
        <taxon>Rhabditidae</taxon>
        <taxon>Peloderinae</taxon>
        <taxon>Caenorhabditis</taxon>
    </lineage>
</organism>
<dbReference type="OrthoDB" id="5771619at2759"/>
<keyword evidence="2" id="KW-1185">Reference proteome</keyword>
<sequence length="87" mass="10380">MPPPPDHPIKDICAAYKQKCVVKLNRDDCDERNLECEKYAKQGVRTTWNFCMFSNNYDLSICRARNDIDFQIIKDWISKDQFEYIPE</sequence>
<name>A0A9P1ITD6_9PELO</name>
<dbReference type="EMBL" id="CANHGI010000005">
    <property type="protein sequence ID" value="CAI5451773.1"/>
    <property type="molecule type" value="Genomic_DNA"/>
</dbReference>
<dbReference type="Proteomes" id="UP001152747">
    <property type="component" value="Unassembled WGS sequence"/>
</dbReference>
<evidence type="ECO:0000313" key="1">
    <source>
        <dbReference type="EMBL" id="CAI5451773.1"/>
    </source>
</evidence>
<proteinExistence type="predicted"/>
<accession>A0A9P1ITD6</accession>
<gene>
    <name evidence="1" type="ORF">CAMP_LOCUS14410</name>
</gene>
<evidence type="ECO:0000313" key="2">
    <source>
        <dbReference type="Proteomes" id="UP001152747"/>
    </source>
</evidence>
<comment type="caution">
    <text evidence="1">The sequence shown here is derived from an EMBL/GenBank/DDBJ whole genome shotgun (WGS) entry which is preliminary data.</text>
</comment>